<dbReference type="Pfam" id="PF08378">
    <property type="entry name" value="NERD"/>
    <property type="match status" value="1"/>
</dbReference>
<protein>
    <submittedName>
        <fullName evidence="3">Nuclease-like protein</fullName>
    </submittedName>
</protein>
<dbReference type="EMBL" id="RKHO01000001">
    <property type="protein sequence ID" value="ROR91062.1"/>
    <property type="molecule type" value="Genomic_DNA"/>
</dbReference>
<name>A0A3N2CU48_9ACTN</name>
<organism evidence="3 4">
    <name type="scientific">Nocardioides aurantiacus</name>
    <dbReference type="NCBI Taxonomy" id="86796"/>
    <lineage>
        <taxon>Bacteria</taxon>
        <taxon>Bacillati</taxon>
        <taxon>Actinomycetota</taxon>
        <taxon>Actinomycetes</taxon>
        <taxon>Propionibacteriales</taxon>
        <taxon>Nocardioidaceae</taxon>
        <taxon>Nocardioides</taxon>
    </lineage>
</organism>
<keyword evidence="4" id="KW-1185">Reference proteome</keyword>
<evidence type="ECO:0000259" key="2">
    <source>
        <dbReference type="PROSITE" id="PS50965"/>
    </source>
</evidence>
<dbReference type="AlphaFoldDB" id="A0A3N2CU48"/>
<keyword evidence="1" id="KW-1133">Transmembrane helix</keyword>
<keyword evidence="1" id="KW-0812">Transmembrane</keyword>
<accession>A0A3N2CU48</accession>
<sequence length="275" mass="30947">MSQGEAGGSAQAKFRALTRAWRKRKRKVFAVVTVVCGSIFIFSWIAAHVWPFWTFMFGLWAGASMCFWMTARTSPPAWIEQWQQGAFGEQATGKQLKELEREGWVVLHDLPRGDGNVDHVLIGPGGVFVLDTKRIDGRVIVEDGIVTVRRIDDPELRYEHRGTGHLLRLASETHHRVLAASRINVWVTPVMVWWADFPQRVISGRCTHVQGEDLVQWLRDRPAQLAPSRLEQVANAVRTAWPSLAAERSAPDAWAIAVEWSYTLMAGRPVAGRSS</sequence>
<dbReference type="Proteomes" id="UP000281738">
    <property type="component" value="Unassembled WGS sequence"/>
</dbReference>
<feature type="domain" description="NERD" evidence="2">
    <location>
        <begin position="84"/>
        <end position="190"/>
    </location>
</feature>
<proteinExistence type="predicted"/>
<dbReference type="RefSeq" id="WP_170169765.1">
    <property type="nucleotide sequence ID" value="NZ_RKHO01000001.1"/>
</dbReference>
<dbReference type="PROSITE" id="PS50965">
    <property type="entry name" value="NERD"/>
    <property type="match status" value="1"/>
</dbReference>
<evidence type="ECO:0000313" key="4">
    <source>
        <dbReference type="Proteomes" id="UP000281738"/>
    </source>
</evidence>
<reference evidence="3 4" key="1">
    <citation type="submission" date="2018-11" db="EMBL/GenBank/DDBJ databases">
        <title>Sequencing the genomes of 1000 actinobacteria strains.</title>
        <authorList>
            <person name="Klenk H.-P."/>
        </authorList>
    </citation>
    <scope>NUCLEOTIDE SEQUENCE [LARGE SCALE GENOMIC DNA]</scope>
    <source>
        <strain evidence="3 4">DSM 12652</strain>
    </source>
</reference>
<feature type="transmembrane region" description="Helical" evidence="1">
    <location>
        <begin position="28"/>
        <end position="46"/>
    </location>
</feature>
<comment type="caution">
    <text evidence="3">The sequence shown here is derived from an EMBL/GenBank/DDBJ whole genome shotgun (WGS) entry which is preliminary data.</text>
</comment>
<evidence type="ECO:0000313" key="3">
    <source>
        <dbReference type="EMBL" id="ROR91062.1"/>
    </source>
</evidence>
<keyword evidence="1" id="KW-0472">Membrane</keyword>
<dbReference type="InterPro" id="IPR011528">
    <property type="entry name" value="NERD"/>
</dbReference>
<evidence type="ECO:0000256" key="1">
    <source>
        <dbReference type="SAM" id="Phobius"/>
    </source>
</evidence>
<gene>
    <name evidence="3" type="ORF">EDD33_1922</name>
</gene>